<dbReference type="GO" id="GO:0051301">
    <property type="term" value="P:cell division"/>
    <property type="evidence" value="ECO:0007669"/>
    <property type="project" value="UniProtKB-KW"/>
</dbReference>
<dbReference type="PANTHER" id="PTHR15459:SF3">
    <property type="entry name" value="POLYAMINE-MODULATED FACTOR 1"/>
    <property type="match status" value="1"/>
</dbReference>
<evidence type="ECO:0000256" key="9">
    <source>
        <dbReference type="ARBA" id="ARBA00023328"/>
    </source>
</evidence>
<evidence type="ECO:0000256" key="1">
    <source>
        <dbReference type="ARBA" id="ARBA00004123"/>
    </source>
</evidence>
<feature type="non-terminal residue" evidence="11">
    <location>
        <position position="1"/>
    </location>
</feature>
<feature type="non-terminal residue" evidence="11">
    <location>
        <position position="211"/>
    </location>
</feature>
<evidence type="ECO:0000256" key="2">
    <source>
        <dbReference type="ARBA" id="ARBA00004629"/>
    </source>
</evidence>
<name>A0A9P4HME6_9PEZI</name>
<keyword evidence="4" id="KW-0132">Cell division</keyword>
<keyword evidence="5" id="KW-0498">Mitosis</keyword>
<evidence type="ECO:0000256" key="8">
    <source>
        <dbReference type="ARBA" id="ARBA00023306"/>
    </source>
</evidence>
<feature type="compositionally biased region" description="Pro residues" evidence="10">
    <location>
        <begin position="116"/>
        <end position="125"/>
    </location>
</feature>
<comment type="caution">
    <text evidence="11">The sequence shown here is derived from an EMBL/GenBank/DDBJ whole genome shotgun (WGS) entry which is preliminary data.</text>
</comment>
<comment type="subcellular location">
    <subcellularLocation>
        <location evidence="2">Chromosome</location>
        <location evidence="2">Centromere</location>
        <location evidence="2">Kinetochore</location>
    </subcellularLocation>
    <subcellularLocation>
        <location evidence="1">Nucleus</location>
    </subcellularLocation>
</comment>
<dbReference type="PANTHER" id="PTHR15459">
    <property type="entry name" value="POLYAMINE-MODULATED FACTOR 1"/>
    <property type="match status" value="1"/>
</dbReference>
<dbReference type="OrthoDB" id="18453at2759"/>
<dbReference type="GO" id="GO:0005634">
    <property type="term" value="C:nucleus"/>
    <property type="evidence" value="ECO:0007669"/>
    <property type="project" value="UniProtKB-SubCell"/>
</dbReference>
<dbReference type="EMBL" id="ML978743">
    <property type="protein sequence ID" value="KAF2084309.1"/>
    <property type="molecule type" value="Genomic_DNA"/>
</dbReference>
<keyword evidence="3" id="KW-0158">Chromosome</keyword>
<dbReference type="GO" id="GO:0000444">
    <property type="term" value="C:MIS12/MIND type complex"/>
    <property type="evidence" value="ECO:0007669"/>
    <property type="project" value="InterPro"/>
</dbReference>
<dbReference type="InterPro" id="IPR007128">
    <property type="entry name" value="PMF1/Nnf1"/>
</dbReference>
<reference evidence="11" key="1">
    <citation type="journal article" date="2020" name="Stud. Mycol.">
        <title>101 Dothideomycetes genomes: a test case for predicting lifestyles and emergence of pathogens.</title>
        <authorList>
            <person name="Haridas S."/>
            <person name="Albert R."/>
            <person name="Binder M."/>
            <person name="Bloem J."/>
            <person name="Labutti K."/>
            <person name="Salamov A."/>
            <person name="Andreopoulos B."/>
            <person name="Baker S."/>
            <person name="Barry K."/>
            <person name="Bills G."/>
            <person name="Bluhm B."/>
            <person name="Cannon C."/>
            <person name="Castanera R."/>
            <person name="Culley D."/>
            <person name="Daum C."/>
            <person name="Ezra D."/>
            <person name="Gonzalez J."/>
            <person name="Henrissat B."/>
            <person name="Kuo A."/>
            <person name="Liang C."/>
            <person name="Lipzen A."/>
            <person name="Lutzoni F."/>
            <person name="Magnuson J."/>
            <person name="Mondo S."/>
            <person name="Nolan M."/>
            <person name="Ohm R."/>
            <person name="Pangilinan J."/>
            <person name="Park H.-J."/>
            <person name="Ramirez L."/>
            <person name="Alfaro M."/>
            <person name="Sun H."/>
            <person name="Tritt A."/>
            <person name="Yoshinaga Y."/>
            <person name="Zwiers L.-H."/>
            <person name="Turgeon B."/>
            <person name="Goodwin S."/>
            <person name="Spatafora J."/>
            <person name="Crous P."/>
            <person name="Grigoriev I."/>
        </authorList>
    </citation>
    <scope>NUCLEOTIDE SEQUENCE</scope>
    <source>
        <strain evidence="11">CBS 121410</strain>
    </source>
</reference>
<evidence type="ECO:0008006" key="13">
    <source>
        <dbReference type="Google" id="ProtNLM"/>
    </source>
</evidence>
<evidence type="ECO:0000256" key="3">
    <source>
        <dbReference type="ARBA" id="ARBA00022454"/>
    </source>
</evidence>
<gene>
    <name evidence="11" type="ORF">K490DRAFT_17981</name>
</gene>
<keyword evidence="6" id="KW-0995">Kinetochore</keyword>
<dbReference type="Proteomes" id="UP000799776">
    <property type="component" value="Unassembled WGS sequence"/>
</dbReference>
<evidence type="ECO:0000256" key="5">
    <source>
        <dbReference type="ARBA" id="ARBA00022776"/>
    </source>
</evidence>
<evidence type="ECO:0000256" key="10">
    <source>
        <dbReference type="SAM" id="MobiDB-lite"/>
    </source>
</evidence>
<keyword evidence="7" id="KW-0539">Nucleus</keyword>
<dbReference type="AlphaFoldDB" id="A0A9P4HME6"/>
<sequence length="211" mass="22862">SRSPSPAQPPPLAESPGPRATALQNVFANALDATVKRCSYSSFAACFPTPAQYVAQGMDMLWRDFTTRIRTAAKAEFDNVLASRSVIPSLNSLDVLIADAKKRKERAESEANGGPVEPPTPPHTLPPEALTIAHLMPFLSNHKTALESQLSETQAANSTLRDEILAQRAEINALVQGLEEVVGDIERSVPLLTQDDVEVLPDEVLKIEDEL</sequence>
<evidence type="ECO:0000256" key="6">
    <source>
        <dbReference type="ARBA" id="ARBA00022838"/>
    </source>
</evidence>
<evidence type="ECO:0000256" key="7">
    <source>
        <dbReference type="ARBA" id="ARBA00023242"/>
    </source>
</evidence>
<keyword evidence="9" id="KW-0137">Centromere</keyword>
<evidence type="ECO:0000256" key="4">
    <source>
        <dbReference type="ARBA" id="ARBA00022618"/>
    </source>
</evidence>
<dbReference type="GO" id="GO:0007059">
    <property type="term" value="P:chromosome segregation"/>
    <property type="evidence" value="ECO:0007669"/>
    <property type="project" value="TreeGrafter"/>
</dbReference>
<organism evidence="11 12">
    <name type="scientific">Saccharata proteae CBS 121410</name>
    <dbReference type="NCBI Taxonomy" id="1314787"/>
    <lineage>
        <taxon>Eukaryota</taxon>
        <taxon>Fungi</taxon>
        <taxon>Dikarya</taxon>
        <taxon>Ascomycota</taxon>
        <taxon>Pezizomycotina</taxon>
        <taxon>Dothideomycetes</taxon>
        <taxon>Dothideomycetes incertae sedis</taxon>
        <taxon>Botryosphaeriales</taxon>
        <taxon>Saccharataceae</taxon>
        <taxon>Saccharata</taxon>
    </lineage>
</organism>
<evidence type="ECO:0000313" key="12">
    <source>
        <dbReference type="Proteomes" id="UP000799776"/>
    </source>
</evidence>
<keyword evidence="12" id="KW-1185">Reference proteome</keyword>
<proteinExistence type="predicted"/>
<protein>
    <recommendedName>
        <fullName evidence="13">Nnf1-domain-containing protein</fullName>
    </recommendedName>
</protein>
<keyword evidence="8" id="KW-0131">Cell cycle</keyword>
<dbReference type="Pfam" id="PF03980">
    <property type="entry name" value="Nnf1"/>
    <property type="match status" value="1"/>
</dbReference>
<accession>A0A9P4HME6</accession>
<evidence type="ECO:0000313" key="11">
    <source>
        <dbReference type="EMBL" id="KAF2084309.1"/>
    </source>
</evidence>
<feature type="region of interest" description="Disordered" evidence="10">
    <location>
        <begin position="104"/>
        <end position="127"/>
    </location>
</feature>